<dbReference type="Proteomes" id="UP001283361">
    <property type="component" value="Unassembled WGS sequence"/>
</dbReference>
<dbReference type="AlphaFoldDB" id="A0AAE1D6Y3"/>
<dbReference type="PANTHER" id="PTHR31389">
    <property type="entry name" value="LD39211P"/>
    <property type="match status" value="1"/>
</dbReference>
<accession>A0AAE1D6Y3</accession>
<evidence type="ECO:0000313" key="1">
    <source>
        <dbReference type="EMBL" id="KAK3759631.1"/>
    </source>
</evidence>
<dbReference type="EMBL" id="JAWDGP010005097">
    <property type="protein sequence ID" value="KAK3759631.1"/>
    <property type="molecule type" value="Genomic_DNA"/>
</dbReference>
<name>A0AAE1D6Y3_9GAST</name>
<keyword evidence="2" id="KW-1185">Reference proteome</keyword>
<comment type="caution">
    <text evidence="1">The sequence shown here is derived from an EMBL/GenBank/DDBJ whole genome shotgun (WGS) entry which is preliminary data.</text>
</comment>
<gene>
    <name evidence="1" type="ORF">RRG08_008213</name>
</gene>
<evidence type="ECO:0000313" key="2">
    <source>
        <dbReference type="Proteomes" id="UP001283361"/>
    </source>
</evidence>
<sequence length="376" mass="42161">MTGRSAVERMKTKNFYMVLALAVVSTISLWILTSTFTSIQTIVTKTHSGIKRASSNMQITVEQALTVDPSYLHLLGLAKSHGADNKAGKRGGHASLILEMPTQRTTNGTPVIATAAAPDKFGEVASLMKSVHSLLLGYTMLVYDLGLSTSDQVLLGKHCNSSWNCEVVLFSFEKYPSHVKYLNLRSYRPLCIQETLNRFGAVIWVDEGLYFISPNLSQVITNAKQSGIQGWPIKNPTSAFTHPKAFEFFDTDQKAYYFQHAIESSHLVLYNSHYLATNLMLPWVKCALVEMCVSPPGAQDTGCNYFRKPLFRYTGCHRYDMSALNIILGKMFNFEEGPYVCRDQLFGSLLEDRLRAENKTLPQNQFRPSVGRQLKI</sequence>
<organism evidence="1 2">
    <name type="scientific">Elysia crispata</name>
    <name type="common">lettuce slug</name>
    <dbReference type="NCBI Taxonomy" id="231223"/>
    <lineage>
        <taxon>Eukaryota</taxon>
        <taxon>Metazoa</taxon>
        <taxon>Spiralia</taxon>
        <taxon>Lophotrochozoa</taxon>
        <taxon>Mollusca</taxon>
        <taxon>Gastropoda</taxon>
        <taxon>Heterobranchia</taxon>
        <taxon>Euthyneura</taxon>
        <taxon>Panpulmonata</taxon>
        <taxon>Sacoglossa</taxon>
        <taxon>Placobranchoidea</taxon>
        <taxon>Plakobranchidae</taxon>
        <taxon>Elysia</taxon>
    </lineage>
</organism>
<protein>
    <submittedName>
        <fullName evidence="1">Uncharacterized protein</fullName>
    </submittedName>
</protein>
<dbReference type="PANTHER" id="PTHR31389:SF4">
    <property type="entry name" value="LD39211P"/>
    <property type="match status" value="1"/>
</dbReference>
<proteinExistence type="predicted"/>
<reference evidence="1" key="1">
    <citation type="journal article" date="2023" name="G3 (Bethesda)">
        <title>A reference genome for the long-term kleptoplast-retaining sea slug Elysia crispata morphotype clarki.</title>
        <authorList>
            <person name="Eastman K.E."/>
            <person name="Pendleton A.L."/>
            <person name="Shaikh M.A."/>
            <person name="Suttiyut T."/>
            <person name="Ogas R."/>
            <person name="Tomko P."/>
            <person name="Gavelis G."/>
            <person name="Widhalm J.R."/>
            <person name="Wisecaver J.H."/>
        </authorList>
    </citation>
    <scope>NUCLEOTIDE SEQUENCE</scope>
    <source>
        <strain evidence="1">ECLA1</strain>
    </source>
</reference>